<dbReference type="InterPro" id="IPR011656">
    <property type="entry name" value="Notch_NODP_dom"/>
</dbReference>
<dbReference type="PANTHER" id="PTHR24173:SF74">
    <property type="entry name" value="ANKYRIN REPEAT DOMAIN-CONTAINING PROTEIN 16"/>
    <property type="match status" value="1"/>
</dbReference>
<feature type="signal peptide" evidence="12">
    <location>
        <begin position="1"/>
        <end position="18"/>
    </location>
</feature>
<dbReference type="PRINTS" id="PR01983">
    <property type="entry name" value="NOTCH"/>
</dbReference>
<evidence type="ECO:0000256" key="1">
    <source>
        <dbReference type="ARBA" id="ARBA00022692"/>
    </source>
</evidence>
<dbReference type="InterPro" id="IPR035993">
    <property type="entry name" value="Notch-like_dom_sf"/>
</dbReference>
<feature type="domain" description="LNR" evidence="13">
    <location>
        <begin position="27"/>
        <end position="64"/>
    </location>
</feature>
<feature type="region of interest" description="Disordered" evidence="10">
    <location>
        <begin position="737"/>
        <end position="791"/>
    </location>
</feature>
<dbReference type="Gene3D" id="1.25.40.20">
    <property type="entry name" value="Ankyrin repeat-containing domain"/>
    <property type="match status" value="1"/>
</dbReference>
<comment type="subcellular location">
    <subcellularLocation>
        <location evidence="8">Endomembrane system</location>
        <topology evidence="8">Single-pass type I membrane protein</topology>
    </subcellularLocation>
</comment>
<dbReference type="PROSITE" id="PS50258">
    <property type="entry name" value="LNR"/>
    <property type="match status" value="2"/>
</dbReference>
<keyword evidence="5 11" id="KW-0472">Membrane</keyword>
<dbReference type="SUPFAM" id="SSF48403">
    <property type="entry name" value="Ankyrin repeat"/>
    <property type="match status" value="1"/>
</dbReference>
<evidence type="ECO:0000259" key="13">
    <source>
        <dbReference type="PROSITE" id="PS50258"/>
    </source>
</evidence>
<sequence>MLALGTFVLLGLSCTCQAASSDPWGQCPVIRKCKDKFGDGSCDKDCLDPECLRDGFDCLKDRGHCNPGHTEYCRAYYASGRCDQGCNNAACGWDGSDCFKDQSPLWAKGTLLLHTKIPKQNVSFSISPLLWTLSSLLQSPLKLRGSLSLAASINLFDLDPQELAELLAHPSQSDSNGSLVFLQVDNRPCSRSSYTCFPHATEAASFLRAVMLLKPSTFPVFPEFKAIISIRGVREEIGSREEEMEVGVPTPAWIWAVIAIAIGLLLVLPLVAFLVMRKVRSQRAESNGNSSVRVRHRPKVTEDEDSKEKAWMQHTAHQERVKSSREKDKISLRKKKKAKEAEKKRRREPLGEDAIRMRPLKRDQEVGSDTDFTQSSMEDISMTCSRRQEDTSICDHRSPEQRHFRPGASQNCRPIQPPSRGWERNAMPPPLLSPPQQSAEWCGPDGSVVLIRAVRSGLDRVVLELLQAGVPVNNTDHTGRSALHWASSVNHLSLARTLIRYGAAVDLQDNKGETALFLSALHGCYDTARLLLLHGANLELHDRRGRRPIDVAREAMHHQVLELLLAHQIQRAPVPVSPASDVMWEEHALIYSPWVGSQGLPGRSASFSGIIGHRDMNPQAQNDWSVGRVQYPSPQNWRPQLNQSATALVPPRIMGRSPRPISTLQEVTSEDEDRDRHQDAPRATTPHFLSPQPAPRQRSFSCTQHALQRRSSTHHPEPNYLIVTDRTASEQIERVLVSPPPDAVTRLDRHPAVTGDHPSRAEPAAVSSTNSEQKPSGERSNSTSDSTQTVL</sequence>
<evidence type="ECO:0000256" key="2">
    <source>
        <dbReference type="ARBA" id="ARBA00022737"/>
    </source>
</evidence>
<dbReference type="SMART" id="SM01339">
    <property type="entry name" value="NODP"/>
    <property type="match status" value="1"/>
</dbReference>
<dbReference type="InterPro" id="IPR036770">
    <property type="entry name" value="Ankyrin_rpt-contain_sf"/>
</dbReference>
<keyword evidence="12" id="KW-0732">Signal</keyword>
<evidence type="ECO:0000256" key="7">
    <source>
        <dbReference type="ARBA" id="ARBA00023180"/>
    </source>
</evidence>
<dbReference type="Pfam" id="PF12796">
    <property type="entry name" value="Ank_2"/>
    <property type="match status" value="1"/>
</dbReference>
<keyword evidence="6" id="KW-1015">Disulfide bond</keyword>
<dbReference type="AlphaFoldDB" id="A0A1A7XI97"/>
<dbReference type="EMBL" id="HADW01016165">
    <property type="protein sequence ID" value="SBP17565.1"/>
    <property type="molecule type" value="Transcribed_RNA"/>
</dbReference>
<feature type="compositionally biased region" description="Basic and acidic residues" evidence="10">
    <location>
        <begin position="388"/>
        <end position="403"/>
    </location>
</feature>
<dbReference type="Pfam" id="PF00066">
    <property type="entry name" value="Notch"/>
    <property type="match status" value="2"/>
</dbReference>
<feature type="region of interest" description="Disordered" evidence="10">
    <location>
        <begin position="626"/>
        <end position="720"/>
    </location>
</feature>
<feature type="compositionally biased region" description="Basic and acidic residues" evidence="10">
    <location>
        <begin position="306"/>
        <end position="331"/>
    </location>
</feature>
<keyword evidence="2" id="KW-0677">Repeat</keyword>
<reference evidence="14" key="2">
    <citation type="submission" date="2016-06" db="EMBL/GenBank/DDBJ databases">
        <title>The genome of a short-lived fish provides insights into sex chromosome evolution and the genetic control of aging.</title>
        <authorList>
            <person name="Reichwald K."/>
            <person name="Felder M."/>
            <person name="Petzold A."/>
            <person name="Koch P."/>
            <person name="Groth M."/>
            <person name="Platzer M."/>
        </authorList>
    </citation>
    <scope>NUCLEOTIDE SEQUENCE</scope>
    <source>
        <tissue evidence="14">Brain</tissue>
    </source>
</reference>
<protein>
    <submittedName>
        <fullName evidence="14">Notch homolog, like</fullName>
    </submittedName>
</protein>
<dbReference type="Pfam" id="PF07684">
    <property type="entry name" value="NODP"/>
    <property type="match status" value="1"/>
</dbReference>
<feature type="repeat" description="ANK" evidence="9">
    <location>
        <begin position="511"/>
        <end position="543"/>
    </location>
</feature>
<feature type="transmembrane region" description="Helical" evidence="11">
    <location>
        <begin position="252"/>
        <end position="276"/>
    </location>
</feature>
<feature type="compositionally biased region" description="Polar residues" evidence="10">
    <location>
        <begin position="632"/>
        <end position="646"/>
    </location>
</feature>
<evidence type="ECO:0000256" key="12">
    <source>
        <dbReference type="SAM" id="SignalP"/>
    </source>
</evidence>
<evidence type="ECO:0000256" key="9">
    <source>
        <dbReference type="PROSITE-ProRule" id="PRU00023"/>
    </source>
</evidence>
<keyword evidence="7" id="KW-0325">Glycoprotein</keyword>
<evidence type="ECO:0000256" key="5">
    <source>
        <dbReference type="ARBA" id="ARBA00023136"/>
    </source>
</evidence>
<organism evidence="14">
    <name type="scientific">Iconisemion striatum</name>
    <dbReference type="NCBI Taxonomy" id="60296"/>
    <lineage>
        <taxon>Eukaryota</taxon>
        <taxon>Metazoa</taxon>
        <taxon>Chordata</taxon>
        <taxon>Craniata</taxon>
        <taxon>Vertebrata</taxon>
        <taxon>Euteleostomi</taxon>
        <taxon>Actinopterygii</taxon>
        <taxon>Neopterygii</taxon>
        <taxon>Teleostei</taxon>
        <taxon>Neoteleostei</taxon>
        <taxon>Acanthomorphata</taxon>
        <taxon>Ovalentaria</taxon>
        <taxon>Atherinomorphae</taxon>
        <taxon>Cyprinodontiformes</taxon>
        <taxon>Nothobranchiidae</taxon>
        <taxon>Iconisemion</taxon>
    </lineage>
</organism>
<dbReference type="GO" id="GO:0007219">
    <property type="term" value="P:Notch signaling pathway"/>
    <property type="evidence" value="ECO:0007669"/>
    <property type="project" value="InterPro"/>
</dbReference>
<evidence type="ECO:0000256" key="4">
    <source>
        <dbReference type="ARBA" id="ARBA00023043"/>
    </source>
</evidence>
<feature type="chain" id="PRO_5008363178" evidence="12">
    <location>
        <begin position="19"/>
        <end position="791"/>
    </location>
</feature>
<dbReference type="Gene3D" id="3.30.70.3310">
    <property type="match status" value="1"/>
</dbReference>
<dbReference type="PRINTS" id="PR01452">
    <property type="entry name" value="LNOTCHREPEAT"/>
</dbReference>
<feature type="compositionally biased region" description="Polar residues" evidence="10">
    <location>
        <begin position="766"/>
        <end position="791"/>
    </location>
</feature>
<dbReference type="PROSITE" id="PS50088">
    <property type="entry name" value="ANK_REPEAT"/>
    <property type="match status" value="2"/>
</dbReference>
<feature type="compositionally biased region" description="Basic and acidic residues" evidence="10">
    <location>
        <begin position="339"/>
        <end position="353"/>
    </location>
</feature>
<evidence type="ECO:0000256" key="11">
    <source>
        <dbReference type="SAM" id="Phobius"/>
    </source>
</evidence>
<evidence type="ECO:0000256" key="8">
    <source>
        <dbReference type="ARBA" id="ARBA00046288"/>
    </source>
</evidence>
<gene>
    <name evidence="14" type="primary">NOTCHL</name>
</gene>
<feature type="region of interest" description="Disordered" evidence="10">
    <location>
        <begin position="388"/>
        <end position="414"/>
    </location>
</feature>
<name>A0A1A7XI97_9TELE</name>
<dbReference type="GO" id="GO:0012505">
    <property type="term" value="C:endomembrane system"/>
    <property type="evidence" value="ECO:0007669"/>
    <property type="project" value="UniProtKB-SubCell"/>
</dbReference>
<feature type="domain" description="LNR" evidence="13">
    <location>
        <begin position="65"/>
        <end position="108"/>
    </location>
</feature>
<proteinExistence type="predicted"/>
<keyword evidence="3 11" id="KW-1133">Transmembrane helix</keyword>
<dbReference type="GO" id="GO:0030154">
    <property type="term" value="P:cell differentiation"/>
    <property type="evidence" value="ECO:0007669"/>
    <property type="project" value="InterPro"/>
</dbReference>
<feature type="region of interest" description="Disordered" evidence="10">
    <location>
        <begin position="285"/>
        <end position="353"/>
    </location>
</feature>
<dbReference type="InterPro" id="IPR000800">
    <property type="entry name" value="Notch_dom"/>
</dbReference>
<dbReference type="SUPFAM" id="SSF90193">
    <property type="entry name" value="Notch domain"/>
    <property type="match status" value="2"/>
</dbReference>
<evidence type="ECO:0000256" key="6">
    <source>
        <dbReference type="ARBA" id="ARBA00023157"/>
    </source>
</evidence>
<feature type="repeat" description="ANK" evidence="9">
    <location>
        <begin position="478"/>
        <end position="510"/>
    </location>
</feature>
<dbReference type="PANTHER" id="PTHR24173">
    <property type="entry name" value="ANKYRIN REPEAT CONTAINING"/>
    <property type="match status" value="1"/>
</dbReference>
<dbReference type="GO" id="GO:0016020">
    <property type="term" value="C:membrane"/>
    <property type="evidence" value="ECO:0007669"/>
    <property type="project" value="InterPro"/>
</dbReference>
<dbReference type="SMART" id="SM00004">
    <property type="entry name" value="NL"/>
    <property type="match status" value="2"/>
</dbReference>
<dbReference type="Gene3D" id="3.30.300.320">
    <property type="match status" value="1"/>
</dbReference>
<accession>A0A1A7XI97</accession>
<dbReference type="SMART" id="SM00248">
    <property type="entry name" value="ANK"/>
    <property type="match status" value="3"/>
</dbReference>
<dbReference type="InterPro" id="IPR002110">
    <property type="entry name" value="Ankyrin_rpt"/>
</dbReference>
<reference evidence="14" key="1">
    <citation type="submission" date="2016-05" db="EMBL/GenBank/DDBJ databases">
        <authorList>
            <person name="Lavstsen T."/>
            <person name="Jespersen J.S."/>
        </authorList>
    </citation>
    <scope>NUCLEOTIDE SEQUENCE</scope>
    <source>
        <tissue evidence="14">Brain</tissue>
    </source>
</reference>
<evidence type="ECO:0000256" key="10">
    <source>
        <dbReference type="SAM" id="MobiDB-lite"/>
    </source>
</evidence>
<dbReference type="PROSITE" id="PS50297">
    <property type="entry name" value="ANK_REP_REGION"/>
    <property type="match status" value="2"/>
</dbReference>
<evidence type="ECO:0000313" key="14">
    <source>
        <dbReference type="EMBL" id="SBP17565.1"/>
    </source>
</evidence>
<keyword evidence="1 11" id="KW-0812">Transmembrane</keyword>
<evidence type="ECO:0000256" key="3">
    <source>
        <dbReference type="ARBA" id="ARBA00022989"/>
    </source>
</evidence>
<keyword evidence="4 9" id="KW-0040">ANK repeat</keyword>